<dbReference type="Proteomes" id="UP000807353">
    <property type="component" value="Unassembled WGS sequence"/>
</dbReference>
<organism evidence="2 3">
    <name type="scientific">Collybia nuda</name>
    <dbReference type="NCBI Taxonomy" id="64659"/>
    <lineage>
        <taxon>Eukaryota</taxon>
        <taxon>Fungi</taxon>
        <taxon>Dikarya</taxon>
        <taxon>Basidiomycota</taxon>
        <taxon>Agaricomycotina</taxon>
        <taxon>Agaricomycetes</taxon>
        <taxon>Agaricomycetidae</taxon>
        <taxon>Agaricales</taxon>
        <taxon>Tricholomatineae</taxon>
        <taxon>Clitocybaceae</taxon>
        <taxon>Collybia</taxon>
    </lineage>
</organism>
<feature type="signal peptide" evidence="1">
    <location>
        <begin position="1"/>
        <end position="20"/>
    </location>
</feature>
<feature type="chain" id="PRO_5040359035" evidence="1">
    <location>
        <begin position="21"/>
        <end position="125"/>
    </location>
</feature>
<keyword evidence="1" id="KW-0732">Signal</keyword>
<reference evidence="2" key="1">
    <citation type="submission" date="2020-11" db="EMBL/GenBank/DDBJ databases">
        <authorList>
            <consortium name="DOE Joint Genome Institute"/>
            <person name="Ahrendt S."/>
            <person name="Riley R."/>
            <person name="Andreopoulos W."/>
            <person name="Labutti K."/>
            <person name="Pangilinan J."/>
            <person name="Ruiz-Duenas F.J."/>
            <person name="Barrasa J.M."/>
            <person name="Sanchez-Garcia M."/>
            <person name="Camarero S."/>
            <person name="Miyauchi S."/>
            <person name="Serrano A."/>
            <person name="Linde D."/>
            <person name="Babiker R."/>
            <person name="Drula E."/>
            <person name="Ayuso-Fernandez I."/>
            <person name="Pacheco R."/>
            <person name="Padilla G."/>
            <person name="Ferreira P."/>
            <person name="Barriuso J."/>
            <person name="Kellner H."/>
            <person name="Castanera R."/>
            <person name="Alfaro M."/>
            <person name="Ramirez L."/>
            <person name="Pisabarro A.G."/>
            <person name="Kuo A."/>
            <person name="Tritt A."/>
            <person name="Lipzen A."/>
            <person name="He G."/>
            <person name="Yan M."/>
            <person name="Ng V."/>
            <person name="Cullen D."/>
            <person name="Martin F."/>
            <person name="Rosso M.-N."/>
            <person name="Henrissat B."/>
            <person name="Hibbett D."/>
            <person name="Martinez A.T."/>
            <person name="Grigoriev I.V."/>
        </authorList>
    </citation>
    <scope>NUCLEOTIDE SEQUENCE</scope>
    <source>
        <strain evidence="2">CBS 247.69</strain>
    </source>
</reference>
<accession>A0A9P6CQB4</accession>
<comment type="caution">
    <text evidence="2">The sequence shown here is derived from an EMBL/GenBank/DDBJ whole genome shotgun (WGS) entry which is preliminary data.</text>
</comment>
<keyword evidence="3" id="KW-1185">Reference proteome</keyword>
<sequence length="125" mass="13846">MTYLVTILCLQILLLAEVMALPSGCQSRWHGGWQGSGCHLGWLEGGGGERKTILMCDAAHINELGQILVDSWHHYPHTYLQTFPHSSLTLYPTPQKHTINASLTLPEKECPAKEIPHSSDSVRTS</sequence>
<dbReference type="AlphaFoldDB" id="A0A9P6CQB4"/>
<protein>
    <submittedName>
        <fullName evidence="2">Uncharacterized protein</fullName>
    </submittedName>
</protein>
<evidence type="ECO:0000313" key="3">
    <source>
        <dbReference type="Proteomes" id="UP000807353"/>
    </source>
</evidence>
<evidence type="ECO:0000256" key="1">
    <source>
        <dbReference type="SAM" id="SignalP"/>
    </source>
</evidence>
<evidence type="ECO:0000313" key="2">
    <source>
        <dbReference type="EMBL" id="KAF9468473.1"/>
    </source>
</evidence>
<gene>
    <name evidence="2" type="ORF">BDZ94DRAFT_1232077</name>
</gene>
<dbReference type="EMBL" id="MU150232">
    <property type="protein sequence ID" value="KAF9468473.1"/>
    <property type="molecule type" value="Genomic_DNA"/>
</dbReference>
<proteinExistence type="predicted"/>
<name>A0A9P6CQB4_9AGAR</name>